<comment type="caution">
    <text evidence="3">The sequence shown here is derived from an EMBL/GenBank/DDBJ whole genome shotgun (WGS) entry which is preliminary data.</text>
</comment>
<dbReference type="InterPro" id="IPR036514">
    <property type="entry name" value="SGNH_hydro_sf"/>
</dbReference>
<dbReference type="InterPro" id="IPR013830">
    <property type="entry name" value="SGNH_hydro"/>
</dbReference>
<name>A0ABT3G6Y9_9BACT</name>
<dbReference type="GO" id="GO:0016787">
    <property type="term" value="F:hydrolase activity"/>
    <property type="evidence" value="ECO:0007669"/>
    <property type="project" value="UniProtKB-KW"/>
</dbReference>
<sequence>MIFRLLLRATLALIPSLLPAQELPPLSIARDAAGQVTLQWPTLPGQTYHLQSSPSLAAADWQTARAEEEATGLPMTFTETPGPGEAHRFYRLEVGPVKPLIKKIAVMGDSVTGQGSANLVHLSARGYFNWARLFGGTRWELVADPVNKAFCFYAGGKRSYQISAIHLPTILASDADVCILAYGTNDAAQISTPEAYRAQIVADWAALRAAGIHPVAVTVLPIGSVGIDNTVRQALVVQLNTIVREESAIHNVPLCDWSYLMEAVPGSDNGVGLDSYYIGSNNYHPLPYPASMIGRKLHETLKKHFRFDFDPWENQNWITPNVVFVGTDRPNGWYLFPPAEGSVDQRSLIPSPEGNWWEFRITQGGALGNFYLNNFGENLGGPPTGRMVEGVVELQVMSGSIAGVTLQVGSALAVDMLAGGDIGAQIVPQDGIVALRTPPVLVPAGVTSVPPTLAFRTNDATATVRIRRCGIRLANDDG</sequence>
<keyword evidence="4" id="KW-1185">Reference proteome</keyword>
<evidence type="ECO:0000313" key="3">
    <source>
        <dbReference type="EMBL" id="MCW1915608.1"/>
    </source>
</evidence>
<evidence type="ECO:0000313" key="4">
    <source>
        <dbReference type="Proteomes" id="UP001165653"/>
    </source>
</evidence>
<feature type="signal peptide" evidence="1">
    <location>
        <begin position="1"/>
        <end position="20"/>
    </location>
</feature>
<dbReference type="SUPFAM" id="SSF52266">
    <property type="entry name" value="SGNH hydrolase"/>
    <property type="match status" value="1"/>
</dbReference>
<dbReference type="RefSeq" id="WP_264515161.1">
    <property type="nucleotide sequence ID" value="NZ_JAPDDR010000010.1"/>
</dbReference>
<feature type="chain" id="PRO_5045288241" evidence="1">
    <location>
        <begin position="21"/>
        <end position="478"/>
    </location>
</feature>
<reference evidence="3" key="1">
    <citation type="submission" date="2022-10" db="EMBL/GenBank/DDBJ databases">
        <title>Luteolibacter sp. GHJ8, whole genome shotgun sequencing project.</title>
        <authorList>
            <person name="Zhao G."/>
            <person name="Shen L."/>
        </authorList>
    </citation>
    <scope>NUCLEOTIDE SEQUENCE</scope>
    <source>
        <strain evidence="3">GHJ8</strain>
    </source>
</reference>
<keyword evidence="3" id="KW-0378">Hydrolase</keyword>
<keyword evidence="1" id="KW-0732">Signal</keyword>
<evidence type="ECO:0000259" key="2">
    <source>
        <dbReference type="Pfam" id="PF13472"/>
    </source>
</evidence>
<dbReference type="Proteomes" id="UP001165653">
    <property type="component" value="Unassembled WGS sequence"/>
</dbReference>
<accession>A0ABT3G6Y9</accession>
<protein>
    <submittedName>
        <fullName evidence="3">SGNH/GDSL hydrolase family protein</fullName>
    </submittedName>
</protein>
<gene>
    <name evidence="3" type="ORF">OJ996_18630</name>
</gene>
<proteinExistence type="predicted"/>
<organism evidence="3 4">
    <name type="scientific">Luteolibacter rhizosphaerae</name>
    <dbReference type="NCBI Taxonomy" id="2989719"/>
    <lineage>
        <taxon>Bacteria</taxon>
        <taxon>Pseudomonadati</taxon>
        <taxon>Verrucomicrobiota</taxon>
        <taxon>Verrucomicrobiia</taxon>
        <taxon>Verrucomicrobiales</taxon>
        <taxon>Verrucomicrobiaceae</taxon>
        <taxon>Luteolibacter</taxon>
    </lineage>
</organism>
<dbReference type="Pfam" id="PF13472">
    <property type="entry name" value="Lipase_GDSL_2"/>
    <property type="match status" value="1"/>
</dbReference>
<dbReference type="EMBL" id="JAPDDR010000010">
    <property type="protein sequence ID" value="MCW1915608.1"/>
    <property type="molecule type" value="Genomic_DNA"/>
</dbReference>
<evidence type="ECO:0000256" key="1">
    <source>
        <dbReference type="SAM" id="SignalP"/>
    </source>
</evidence>
<dbReference type="Gene3D" id="3.40.50.1110">
    <property type="entry name" value="SGNH hydrolase"/>
    <property type="match status" value="1"/>
</dbReference>
<feature type="domain" description="SGNH hydrolase-type esterase" evidence="2">
    <location>
        <begin position="107"/>
        <end position="267"/>
    </location>
</feature>